<dbReference type="RefSeq" id="WP_015756417.1">
    <property type="nucleotide sequence ID" value="NC_013216.1"/>
</dbReference>
<dbReference type="InterPro" id="IPR005467">
    <property type="entry name" value="His_kinase_dom"/>
</dbReference>
<dbReference type="GO" id="GO:0000155">
    <property type="term" value="F:phosphorelay sensor kinase activity"/>
    <property type="evidence" value="ECO:0007669"/>
    <property type="project" value="InterPro"/>
</dbReference>
<dbReference type="CDD" id="cd00082">
    <property type="entry name" value="HisKA"/>
    <property type="match status" value="1"/>
</dbReference>
<evidence type="ECO:0000313" key="15">
    <source>
        <dbReference type="Proteomes" id="UP000002217"/>
    </source>
</evidence>
<keyword evidence="8" id="KW-0067">ATP-binding</keyword>
<dbReference type="Gene3D" id="1.10.287.130">
    <property type="match status" value="1"/>
</dbReference>
<feature type="domain" description="Histidine kinase" evidence="12">
    <location>
        <begin position="299"/>
        <end position="506"/>
    </location>
</feature>
<dbReference type="SMART" id="SM00387">
    <property type="entry name" value="HATPase_c"/>
    <property type="match status" value="1"/>
</dbReference>
<proteinExistence type="predicted"/>
<feature type="transmembrane region" description="Helical" evidence="11">
    <location>
        <begin position="208"/>
        <end position="228"/>
    </location>
</feature>
<protein>
    <recommendedName>
        <fullName evidence="3">histidine kinase</fullName>
        <ecNumber evidence="3">2.7.13.3</ecNumber>
    </recommendedName>
</protein>
<evidence type="ECO:0000256" key="1">
    <source>
        <dbReference type="ARBA" id="ARBA00000085"/>
    </source>
</evidence>
<keyword evidence="7 14" id="KW-0418">Kinase</keyword>
<keyword evidence="5" id="KW-0808">Transferase</keyword>
<organism evidence="14 15">
    <name type="scientific">Desulfofarcimen acetoxidans (strain ATCC 49208 / DSM 771 / KCTC 5769 / VKM B-1644 / 5575)</name>
    <name type="common">Desulfotomaculum acetoxidans</name>
    <dbReference type="NCBI Taxonomy" id="485916"/>
    <lineage>
        <taxon>Bacteria</taxon>
        <taxon>Bacillati</taxon>
        <taxon>Bacillota</taxon>
        <taxon>Clostridia</taxon>
        <taxon>Eubacteriales</taxon>
        <taxon>Peptococcaceae</taxon>
        <taxon>Desulfofarcimen</taxon>
    </lineage>
</organism>
<evidence type="ECO:0000256" key="11">
    <source>
        <dbReference type="SAM" id="Phobius"/>
    </source>
</evidence>
<feature type="coiled-coil region" evidence="10">
    <location>
        <begin position="263"/>
        <end position="290"/>
    </location>
</feature>
<gene>
    <name evidence="14" type="ordered locus">Dtox_0790</name>
</gene>
<dbReference type="Gene3D" id="3.30.565.10">
    <property type="entry name" value="Histidine kinase-like ATPase, C-terminal domain"/>
    <property type="match status" value="1"/>
</dbReference>
<dbReference type="STRING" id="485916.Dtox_0790"/>
<evidence type="ECO:0000256" key="2">
    <source>
        <dbReference type="ARBA" id="ARBA00004370"/>
    </source>
</evidence>
<keyword evidence="15" id="KW-1185">Reference proteome</keyword>
<keyword evidence="11" id="KW-1133">Transmembrane helix</keyword>
<keyword evidence="9" id="KW-0902">Two-component regulatory system</keyword>
<accession>C8W235</accession>
<dbReference type="SMART" id="SM00388">
    <property type="entry name" value="HisKA"/>
    <property type="match status" value="1"/>
</dbReference>
<feature type="domain" description="HAMP" evidence="13">
    <location>
        <begin position="229"/>
        <end position="279"/>
    </location>
</feature>
<dbReference type="InterPro" id="IPR036890">
    <property type="entry name" value="HATPase_C_sf"/>
</dbReference>
<sequence length="522" mass="58655">MINLKFQQYFSFFHEKSLTNQIIIITAAIMLIPLAALIYDISFASRTDKVVFLDKEKRLESLVNSAKEEYIKNLVNTESDTQALAQTVLHKTFVNVIQPYVPANTGIRFGLYVPDSNKITVLGFLHNYRNLSPEEETIREKDIFKKTKSGLVATQMSKEPLFRITGTWDDQVVEYICPVIVQNKLIAVMWAGERLNPIFYQNSYFRKLVRYFIIFVLALGIAGTLFIVRNITTGVNRLKRGLQDMEKDIHLLLPEMSGELGQVAAAINKMAVALSEKERLENQLRQSEHLIALGRLATGVAHELRNPAGIIKTLAELMHNEYSLVTGIEEFTRSIEEQVDRQNTVIQELLDFGRPSKCAFKKCSVNDLLTGVLSFSSAMLRKQNITVHLAFQESIPLIWVDTEKLKQVFVNLIVNAAEAMPDGGMMEITTTCKDKFLSIQFKDSGEGISPELKTLIFDPFYTTKATGTGLGLPICYQNLNMHGGTIKVDSIRGQGAIFTIILPVEQNHFKGGGQVDTSYIGN</sequence>
<evidence type="ECO:0000256" key="5">
    <source>
        <dbReference type="ARBA" id="ARBA00022679"/>
    </source>
</evidence>
<dbReference type="PANTHER" id="PTHR43065">
    <property type="entry name" value="SENSOR HISTIDINE KINASE"/>
    <property type="match status" value="1"/>
</dbReference>
<keyword evidence="11" id="KW-0812">Transmembrane</keyword>
<dbReference type="InterPro" id="IPR036097">
    <property type="entry name" value="HisK_dim/P_sf"/>
</dbReference>
<dbReference type="InterPro" id="IPR003661">
    <property type="entry name" value="HisK_dim/P_dom"/>
</dbReference>
<dbReference type="PANTHER" id="PTHR43065:SF10">
    <property type="entry name" value="PEROXIDE STRESS-ACTIVATED HISTIDINE KINASE MAK3"/>
    <property type="match status" value="1"/>
</dbReference>
<dbReference type="HOGENOM" id="CLU_000445_89_29_9"/>
<evidence type="ECO:0000256" key="4">
    <source>
        <dbReference type="ARBA" id="ARBA00022553"/>
    </source>
</evidence>
<keyword evidence="10" id="KW-0175">Coiled coil</keyword>
<evidence type="ECO:0000259" key="12">
    <source>
        <dbReference type="PROSITE" id="PS50109"/>
    </source>
</evidence>
<dbReference type="Gene3D" id="6.10.340.10">
    <property type="match status" value="1"/>
</dbReference>
<dbReference type="eggNOG" id="COG4191">
    <property type="taxonomic scope" value="Bacteria"/>
</dbReference>
<evidence type="ECO:0000256" key="10">
    <source>
        <dbReference type="SAM" id="Coils"/>
    </source>
</evidence>
<dbReference type="PRINTS" id="PR00344">
    <property type="entry name" value="BCTRLSENSOR"/>
</dbReference>
<dbReference type="GO" id="GO:0005524">
    <property type="term" value="F:ATP binding"/>
    <property type="evidence" value="ECO:0007669"/>
    <property type="project" value="UniProtKB-KW"/>
</dbReference>
<evidence type="ECO:0000256" key="3">
    <source>
        <dbReference type="ARBA" id="ARBA00012438"/>
    </source>
</evidence>
<dbReference type="PROSITE" id="PS50109">
    <property type="entry name" value="HIS_KIN"/>
    <property type="match status" value="1"/>
</dbReference>
<dbReference type="SUPFAM" id="SSF55874">
    <property type="entry name" value="ATPase domain of HSP90 chaperone/DNA topoisomerase II/histidine kinase"/>
    <property type="match status" value="1"/>
</dbReference>
<keyword evidence="11" id="KW-0472">Membrane</keyword>
<dbReference type="SUPFAM" id="SSF47384">
    <property type="entry name" value="Homodimeric domain of signal transducing histidine kinase"/>
    <property type="match status" value="1"/>
</dbReference>
<dbReference type="AlphaFoldDB" id="C8W235"/>
<keyword evidence="4" id="KW-0597">Phosphoprotein</keyword>
<dbReference type="OrthoDB" id="9764522at2"/>
<name>C8W235_DESAS</name>
<dbReference type="EC" id="2.7.13.3" evidence="3"/>
<comment type="catalytic activity">
    <reaction evidence="1">
        <text>ATP + protein L-histidine = ADP + protein N-phospho-L-histidine.</text>
        <dbReference type="EC" id="2.7.13.3"/>
    </reaction>
</comment>
<evidence type="ECO:0000259" key="13">
    <source>
        <dbReference type="PROSITE" id="PS50885"/>
    </source>
</evidence>
<keyword evidence="6" id="KW-0547">Nucleotide-binding</keyword>
<dbReference type="InterPro" id="IPR003594">
    <property type="entry name" value="HATPase_dom"/>
</dbReference>
<evidence type="ECO:0000256" key="6">
    <source>
        <dbReference type="ARBA" id="ARBA00022741"/>
    </source>
</evidence>
<evidence type="ECO:0000313" key="14">
    <source>
        <dbReference type="EMBL" id="ACV61699.1"/>
    </source>
</evidence>
<dbReference type="GO" id="GO:0016020">
    <property type="term" value="C:membrane"/>
    <property type="evidence" value="ECO:0007669"/>
    <property type="project" value="UniProtKB-SubCell"/>
</dbReference>
<dbReference type="KEGG" id="dae:Dtox_0790"/>
<comment type="subcellular location">
    <subcellularLocation>
        <location evidence="2">Membrane</location>
    </subcellularLocation>
</comment>
<dbReference type="Pfam" id="PF02518">
    <property type="entry name" value="HATPase_c"/>
    <property type="match status" value="1"/>
</dbReference>
<dbReference type="InterPro" id="IPR003660">
    <property type="entry name" value="HAMP_dom"/>
</dbReference>
<dbReference type="EMBL" id="CP001720">
    <property type="protein sequence ID" value="ACV61699.1"/>
    <property type="molecule type" value="Genomic_DNA"/>
</dbReference>
<dbReference type="PROSITE" id="PS50885">
    <property type="entry name" value="HAMP"/>
    <property type="match status" value="1"/>
</dbReference>
<dbReference type="InterPro" id="IPR004358">
    <property type="entry name" value="Sig_transdc_His_kin-like_C"/>
</dbReference>
<dbReference type="Pfam" id="PF00512">
    <property type="entry name" value="HisKA"/>
    <property type="match status" value="1"/>
</dbReference>
<evidence type="ECO:0000256" key="8">
    <source>
        <dbReference type="ARBA" id="ARBA00022840"/>
    </source>
</evidence>
<evidence type="ECO:0000256" key="7">
    <source>
        <dbReference type="ARBA" id="ARBA00022777"/>
    </source>
</evidence>
<feature type="transmembrane region" description="Helical" evidence="11">
    <location>
        <begin position="20"/>
        <end position="39"/>
    </location>
</feature>
<dbReference type="Proteomes" id="UP000002217">
    <property type="component" value="Chromosome"/>
</dbReference>
<evidence type="ECO:0000256" key="9">
    <source>
        <dbReference type="ARBA" id="ARBA00023012"/>
    </source>
</evidence>
<reference evidence="14 15" key="1">
    <citation type="journal article" date="2009" name="Stand. Genomic Sci.">
        <title>Complete genome sequence of Desulfotomaculum acetoxidans type strain (5575).</title>
        <authorList>
            <person name="Spring S."/>
            <person name="Lapidus A."/>
            <person name="Schroder M."/>
            <person name="Gleim D."/>
            <person name="Sims D."/>
            <person name="Meincke L."/>
            <person name="Glavina Del Rio T."/>
            <person name="Tice H."/>
            <person name="Copeland A."/>
            <person name="Cheng J.F."/>
            <person name="Lucas S."/>
            <person name="Chen F."/>
            <person name="Nolan M."/>
            <person name="Bruce D."/>
            <person name="Goodwin L."/>
            <person name="Pitluck S."/>
            <person name="Ivanova N."/>
            <person name="Mavromatis K."/>
            <person name="Mikhailova N."/>
            <person name="Pati A."/>
            <person name="Chen A."/>
            <person name="Palaniappan K."/>
            <person name="Land M."/>
            <person name="Hauser L."/>
            <person name="Chang Y.J."/>
            <person name="Jeffries C.D."/>
            <person name="Chain P."/>
            <person name="Saunders E."/>
            <person name="Brettin T."/>
            <person name="Detter J.C."/>
            <person name="Goker M."/>
            <person name="Bristow J."/>
            <person name="Eisen J.A."/>
            <person name="Markowitz V."/>
            <person name="Hugenholtz P."/>
            <person name="Kyrpides N.C."/>
            <person name="Klenk H.P."/>
            <person name="Han C."/>
        </authorList>
    </citation>
    <scope>NUCLEOTIDE SEQUENCE [LARGE SCALE GENOMIC DNA]</scope>
    <source>
        <strain evidence="15">ATCC 49208 / DSM 771 / VKM B-1644</strain>
    </source>
</reference>